<feature type="active site" description="Proton donor" evidence="16">
    <location>
        <position position="226"/>
    </location>
</feature>
<comment type="subcellular location">
    <subcellularLocation>
        <location evidence="3 16">Cytoplasm</location>
    </subcellularLocation>
</comment>
<dbReference type="SUPFAM" id="SSF56176">
    <property type="entry name" value="FAD-binding/transporter-associated domain-like"/>
    <property type="match status" value="1"/>
</dbReference>
<dbReference type="Gene3D" id="3.30.465.10">
    <property type="match status" value="1"/>
</dbReference>
<dbReference type="Gene3D" id="3.90.78.10">
    <property type="entry name" value="UDP-N-acetylenolpyruvoylglucosamine reductase, C-terminal domain"/>
    <property type="match status" value="1"/>
</dbReference>
<evidence type="ECO:0000256" key="8">
    <source>
        <dbReference type="ARBA" id="ARBA00022827"/>
    </source>
</evidence>
<dbReference type="InterPro" id="IPR016167">
    <property type="entry name" value="FAD-bd_PCMH_sub1"/>
</dbReference>
<dbReference type="Pfam" id="PF02873">
    <property type="entry name" value="MurB_C"/>
    <property type="match status" value="1"/>
</dbReference>
<evidence type="ECO:0000256" key="5">
    <source>
        <dbReference type="ARBA" id="ARBA00022490"/>
    </source>
</evidence>
<dbReference type="SUPFAM" id="SSF56194">
    <property type="entry name" value="Uridine diphospho-N-Acetylenolpyruvylglucosamine reductase, MurB, C-terminal domain"/>
    <property type="match status" value="1"/>
</dbReference>
<dbReference type="Pfam" id="PF01565">
    <property type="entry name" value="FAD_binding_4"/>
    <property type="match status" value="1"/>
</dbReference>
<dbReference type="InterPro" id="IPR003170">
    <property type="entry name" value="MurB"/>
</dbReference>
<evidence type="ECO:0000256" key="14">
    <source>
        <dbReference type="ARBA" id="ARBA00023316"/>
    </source>
</evidence>
<protein>
    <recommendedName>
        <fullName evidence="16">UDP-N-acetylenolpyruvoylglucosamine reductase</fullName>
        <ecNumber evidence="16">1.3.1.98</ecNumber>
    </recommendedName>
    <alternativeName>
        <fullName evidence="16">UDP-N-acetylmuramate dehydrogenase</fullName>
    </alternativeName>
</protein>
<keyword evidence="19" id="KW-1185">Reference proteome</keyword>
<organism evidence="18 19">
    <name type="scientific">Enterocloster alcoholdehydrogenati</name>
    <dbReference type="NCBI Taxonomy" id="2547410"/>
    <lineage>
        <taxon>Bacteria</taxon>
        <taxon>Bacillati</taxon>
        <taxon>Bacillota</taxon>
        <taxon>Clostridia</taxon>
        <taxon>Lachnospirales</taxon>
        <taxon>Lachnospiraceae</taxon>
        <taxon>Enterocloster</taxon>
    </lineage>
</organism>
<keyword evidence="10 16" id="KW-0133">Cell shape</keyword>
<evidence type="ECO:0000256" key="16">
    <source>
        <dbReference type="HAMAP-Rule" id="MF_00037"/>
    </source>
</evidence>
<comment type="catalytic activity">
    <reaction evidence="15 16">
        <text>UDP-N-acetyl-alpha-D-muramate + NADP(+) = UDP-N-acetyl-3-O-(1-carboxyvinyl)-alpha-D-glucosamine + NADPH + H(+)</text>
        <dbReference type="Rhea" id="RHEA:12248"/>
        <dbReference type="ChEBI" id="CHEBI:15378"/>
        <dbReference type="ChEBI" id="CHEBI:57783"/>
        <dbReference type="ChEBI" id="CHEBI:58349"/>
        <dbReference type="ChEBI" id="CHEBI:68483"/>
        <dbReference type="ChEBI" id="CHEBI:70757"/>
        <dbReference type="EC" id="1.3.1.98"/>
    </reaction>
</comment>
<dbReference type="PANTHER" id="PTHR21071:SF4">
    <property type="entry name" value="UDP-N-ACETYLENOLPYRUVOYLGLUCOSAMINE REDUCTASE"/>
    <property type="match status" value="1"/>
</dbReference>
<dbReference type="NCBIfam" id="TIGR00179">
    <property type="entry name" value="murB"/>
    <property type="match status" value="1"/>
</dbReference>
<dbReference type="InterPro" id="IPR036635">
    <property type="entry name" value="MurB_C_sf"/>
</dbReference>
<gene>
    <name evidence="16 18" type="primary">murB</name>
    <name evidence="18" type="ORF">F130042H8_26960</name>
</gene>
<reference evidence="18 19" key="1">
    <citation type="submission" date="2024-04" db="EMBL/GenBank/DDBJ databases">
        <title>Defined microbial consortia suppress multidrug-resistant proinflammatory Enterobacteriaceae via ecological control.</title>
        <authorList>
            <person name="Furuichi M."/>
            <person name="Kawaguchi T."/>
            <person name="Pust M."/>
            <person name="Yasuma K."/>
            <person name="Plichta D."/>
            <person name="Hasegawa N."/>
            <person name="Ohya T."/>
            <person name="Bhattarai S."/>
            <person name="Sasajima S."/>
            <person name="Aoto Y."/>
            <person name="Tuganbaev T."/>
            <person name="Yaginuma M."/>
            <person name="Ueda M."/>
            <person name="Okahashi N."/>
            <person name="Amafuji K."/>
            <person name="Kiridooshi Y."/>
            <person name="Sugita K."/>
            <person name="Strazar M."/>
            <person name="Skelly A."/>
            <person name="Suda W."/>
            <person name="Hattori M."/>
            <person name="Nakamoto N."/>
            <person name="Caballero S."/>
            <person name="Norman J."/>
            <person name="Olle B."/>
            <person name="Tanoue T."/>
            <person name="Arita M."/>
            <person name="Bucci V."/>
            <person name="Atarashi K."/>
            <person name="Xavier R."/>
            <person name="Honda K."/>
        </authorList>
    </citation>
    <scope>NUCLEOTIDE SEQUENCE [LARGE SCALE GENOMIC DNA]</scope>
    <source>
        <strain evidence="19">f13</strain>
    </source>
</reference>
<evidence type="ECO:0000313" key="18">
    <source>
        <dbReference type="EMBL" id="GAA6269636.1"/>
    </source>
</evidence>
<dbReference type="Proteomes" id="UP001600894">
    <property type="component" value="Unassembled WGS sequence"/>
</dbReference>
<dbReference type="InterPro" id="IPR006094">
    <property type="entry name" value="Oxid_FAD_bind_N"/>
</dbReference>
<sequence>MELRETLTALLAQEGSVCRFMEPMSSHTTFRIGGPAAAFVCPEGETDLKNVIDFCRREQIPYRILGNGSNLLVSDAGFKGVVISMTECWQSLRTEGERIFAGAGQLLSRTARRALEEGLTGFEFAAGIPGTVGGALVMNAGAYGFEMKDILESARVMTPEGEILTLGPGELCLGYRTSCIPFREYTVLEACFLLKKGDKESIEASMKELAEKRREKQPLQYPSAGSTFKRPQGHFAAQLIEEAGLKGLTVGGAQVSEKHSGFVINRGGATAADVMELCRQVREKVKARSGVELEMEVKTLGEF</sequence>
<keyword evidence="9 16" id="KW-0521">NADP</keyword>
<keyword evidence="6 16" id="KW-0132">Cell division</keyword>
<dbReference type="EMBL" id="BAABXL010000001">
    <property type="protein sequence ID" value="GAA6269636.1"/>
    <property type="molecule type" value="Genomic_DNA"/>
</dbReference>
<evidence type="ECO:0000313" key="19">
    <source>
        <dbReference type="Proteomes" id="UP001600894"/>
    </source>
</evidence>
<dbReference type="InterPro" id="IPR016166">
    <property type="entry name" value="FAD-bd_PCMH"/>
</dbReference>
<dbReference type="PANTHER" id="PTHR21071">
    <property type="entry name" value="UDP-N-ACETYLENOLPYRUVOYLGLUCOSAMINE REDUCTASE"/>
    <property type="match status" value="1"/>
</dbReference>
<evidence type="ECO:0000259" key="17">
    <source>
        <dbReference type="PROSITE" id="PS51387"/>
    </source>
</evidence>
<proteinExistence type="inferred from homology"/>
<dbReference type="EC" id="1.3.1.98" evidence="16"/>
<keyword evidence="7 16" id="KW-0285">Flavoprotein</keyword>
<comment type="caution">
    <text evidence="18">The sequence shown here is derived from an EMBL/GenBank/DDBJ whole genome shotgun (WGS) entry which is preliminary data.</text>
</comment>
<evidence type="ECO:0000256" key="15">
    <source>
        <dbReference type="ARBA" id="ARBA00048914"/>
    </source>
</evidence>
<dbReference type="InterPro" id="IPR011601">
    <property type="entry name" value="MurB_C"/>
</dbReference>
<dbReference type="NCBIfam" id="NF010480">
    <property type="entry name" value="PRK13905.1"/>
    <property type="match status" value="1"/>
</dbReference>
<dbReference type="RefSeq" id="WP_390470411.1">
    <property type="nucleotide sequence ID" value="NZ_BAABXL010000001.1"/>
</dbReference>
<dbReference type="PROSITE" id="PS51387">
    <property type="entry name" value="FAD_PCMH"/>
    <property type="match status" value="1"/>
</dbReference>
<keyword evidence="8 16" id="KW-0274">FAD</keyword>
<feature type="domain" description="FAD-binding PCMH-type" evidence="17">
    <location>
        <begin position="32"/>
        <end position="212"/>
    </location>
</feature>
<comment type="similarity">
    <text evidence="16">Belongs to the MurB family.</text>
</comment>
<evidence type="ECO:0000256" key="3">
    <source>
        <dbReference type="ARBA" id="ARBA00004496"/>
    </source>
</evidence>
<dbReference type="HAMAP" id="MF_00037">
    <property type="entry name" value="MurB"/>
    <property type="match status" value="1"/>
</dbReference>
<keyword evidence="11 16" id="KW-0573">Peptidoglycan synthesis</keyword>
<evidence type="ECO:0000256" key="2">
    <source>
        <dbReference type="ARBA" id="ARBA00003921"/>
    </source>
</evidence>
<feature type="active site" evidence="16">
    <location>
        <position position="176"/>
    </location>
</feature>
<evidence type="ECO:0000256" key="9">
    <source>
        <dbReference type="ARBA" id="ARBA00022857"/>
    </source>
</evidence>
<keyword evidence="13 16" id="KW-0131">Cell cycle</keyword>
<evidence type="ECO:0000256" key="7">
    <source>
        <dbReference type="ARBA" id="ARBA00022630"/>
    </source>
</evidence>
<evidence type="ECO:0000256" key="10">
    <source>
        <dbReference type="ARBA" id="ARBA00022960"/>
    </source>
</evidence>
<feature type="active site" evidence="16">
    <location>
        <position position="296"/>
    </location>
</feature>
<dbReference type="InterPro" id="IPR016169">
    <property type="entry name" value="FAD-bd_PCMH_sub2"/>
</dbReference>
<name>A0ABQ0B057_9FIRM</name>
<evidence type="ECO:0000256" key="11">
    <source>
        <dbReference type="ARBA" id="ARBA00022984"/>
    </source>
</evidence>
<comment type="function">
    <text evidence="2 16">Cell wall formation.</text>
</comment>
<evidence type="ECO:0000256" key="12">
    <source>
        <dbReference type="ARBA" id="ARBA00023002"/>
    </source>
</evidence>
<comment type="pathway">
    <text evidence="4 16">Cell wall biogenesis; peptidoglycan biosynthesis.</text>
</comment>
<dbReference type="InterPro" id="IPR036318">
    <property type="entry name" value="FAD-bd_PCMH-like_sf"/>
</dbReference>
<keyword evidence="14 16" id="KW-0961">Cell wall biogenesis/degradation</keyword>
<evidence type="ECO:0000256" key="1">
    <source>
        <dbReference type="ARBA" id="ARBA00001974"/>
    </source>
</evidence>
<dbReference type="Gene3D" id="3.30.43.10">
    <property type="entry name" value="Uridine Diphospho-n-acetylenolpyruvylglucosamine Reductase, domain 2"/>
    <property type="match status" value="1"/>
</dbReference>
<comment type="cofactor">
    <cofactor evidence="1 16">
        <name>FAD</name>
        <dbReference type="ChEBI" id="CHEBI:57692"/>
    </cofactor>
</comment>
<accession>A0ABQ0B057</accession>
<evidence type="ECO:0000256" key="13">
    <source>
        <dbReference type="ARBA" id="ARBA00023306"/>
    </source>
</evidence>
<keyword evidence="5 16" id="KW-0963">Cytoplasm</keyword>
<evidence type="ECO:0000256" key="6">
    <source>
        <dbReference type="ARBA" id="ARBA00022618"/>
    </source>
</evidence>
<evidence type="ECO:0000256" key="4">
    <source>
        <dbReference type="ARBA" id="ARBA00004752"/>
    </source>
</evidence>
<keyword evidence="12 16" id="KW-0560">Oxidoreductase</keyword>